<accession>A0ABM5NG33</accession>
<dbReference type="EMBL" id="CP004005">
    <property type="protein sequence ID" value="AGH17034.1"/>
    <property type="molecule type" value="Genomic_DNA"/>
</dbReference>
<evidence type="ECO:0008006" key="3">
    <source>
        <dbReference type="Google" id="ProtNLM"/>
    </source>
</evidence>
<dbReference type="GeneID" id="93077029"/>
<organism evidence="1 2">
    <name type="scientific">Candidatus Liberibacter asiaticus str. gxpsy</name>
    <dbReference type="NCBI Taxonomy" id="1174529"/>
    <lineage>
        <taxon>Bacteria</taxon>
        <taxon>Pseudomonadati</taxon>
        <taxon>Pseudomonadota</taxon>
        <taxon>Alphaproteobacteria</taxon>
        <taxon>Hyphomicrobiales</taxon>
        <taxon>Rhizobiaceae</taxon>
        <taxon>Liberibacter</taxon>
    </lineage>
</organism>
<reference evidence="1 2" key="1">
    <citation type="journal article" date="2013" name="Genome Announc.">
        <title>Complete Genome Sequence of a Chinese Strain of 'Candidatus Liberibacter asiaticus'.</title>
        <authorList>
            <person name="Lin H."/>
            <person name="Han C.S."/>
            <person name="Liu B."/>
            <person name="Lou B."/>
            <person name="Bai X."/>
            <person name="Deng C."/>
            <person name="Civerolo E.L."/>
            <person name="Gupta G."/>
        </authorList>
    </citation>
    <scope>NUCLEOTIDE SEQUENCE [LARGE SCALE GENOMIC DNA]</scope>
    <source>
        <strain evidence="2">gxpsy</strain>
    </source>
</reference>
<proteinExistence type="predicted"/>
<dbReference type="RefSeq" id="WP_015452631.1">
    <property type="nucleotide sequence ID" value="NC_020549.1"/>
</dbReference>
<keyword evidence="2" id="KW-1185">Reference proteome</keyword>
<evidence type="ECO:0000313" key="2">
    <source>
        <dbReference type="Proteomes" id="UP000011820"/>
    </source>
</evidence>
<protein>
    <recommendedName>
        <fullName evidence="3">Flagellar hook-length control protein-like C-terminal domain-containing protein</fullName>
    </recommendedName>
</protein>
<sequence>MKEVNNISYKGLLEANQYSLGHNDDRLNSIQEEKRNNSTKTINKNPNKQDFDVQNKSLFEIFLTTIPDADNHIHEDEERLIDNDLIYNSYKGAMYPSASQYFTVRDLSASEKDFPSIESFASKSPQDIEDISGFLSPDFSILLKNKTDRDYSDGLCTITDVFSQLKSDSGSFSNYLRHRKEMFSEDVPLNPVDFLLEKQLDTASLGEEICNLKGFSVPSRYQSSDSLDALMSTESVLNQKSFMRVTMIPESVHYTDTGSIKALTIQMKPNSPDNIVATLCLSGEKLSVKLRVESDFLYKKIQSGRQNILDALNFSGYTMDRFDVEFVRKDSLDLLKDSMNYCAQQQGFTHSNEFEKKKLYFPERERTEKKFFWGEKRSGLIYNKGEIIGIYSNYIYV</sequence>
<dbReference type="Proteomes" id="UP000011820">
    <property type="component" value="Chromosome"/>
</dbReference>
<gene>
    <name evidence="1" type="ORF">WSI_03320</name>
</gene>
<evidence type="ECO:0000313" key="1">
    <source>
        <dbReference type="EMBL" id="AGH17034.1"/>
    </source>
</evidence>
<name>A0ABM5NG33_LIBAS</name>